<feature type="transmembrane region" description="Helical" evidence="1">
    <location>
        <begin position="326"/>
        <end position="349"/>
    </location>
</feature>
<evidence type="ECO:0000256" key="1">
    <source>
        <dbReference type="SAM" id="Phobius"/>
    </source>
</evidence>
<gene>
    <name evidence="2" type="ORF">IW256_007423</name>
</gene>
<dbReference type="CDD" id="cd17339">
    <property type="entry name" value="MFS_NIMT_CynX_like"/>
    <property type="match status" value="1"/>
</dbReference>
<dbReference type="Pfam" id="PF07690">
    <property type="entry name" value="MFS_1"/>
    <property type="match status" value="1"/>
</dbReference>
<feature type="transmembrane region" description="Helical" evidence="1">
    <location>
        <begin position="271"/>
        <end position="293"/>
    </location>
</feature>
<feature type="transmembrane region" description="Helical" evidence="1">
    <location>
        <begin position="302"/>
        <end position="320"/>
    </location>
</feature>
<accession>A0A931DNQ6</accession>
<name>A0A931DNQ6_9ACTN</name>
<dbReference type="RefSeq" id="WP_197015386.1">
    <property type="nucleotide sequence ID" value="NZ_BAABES010000015.1"/>
</dbReference>
<feature type="transmembrane region" description="Helical" evidence="1">
    <location>
        <begin position="239"/>
        <end position="259"/>
    </location>
</feature>
<organism evidence="2 3">
    <name type="scientific">Actinomadura viridis</name>
    <dbReference type="NCBI Taxonomy" id="58110"/>
    <lineage>
        <taxon>Bacteria</taxon>
        <taxon>Bacillati</taxon>
        <taxon>Actinomycetota</taxon>
        <taxon>Actinomycetes</taxon>
        <taxon>Streptosporangiales</taxon>
        <taxon>Thermomonosporaceae</taxon>
        <taxon>Actinomadura</taxon>
    </lineage>
</organism>
<proteinExistence type="predicted"/>
<keyword evidence="1" id="KW-0472">Membrane</keyword>
<feature type="transmembrane region" description="Helical" evidence="1">
    <location>
        <begin position="76"/>
        <end position="94"/>
    </location>
</feature>
<keyword evidence="1" id="KW-0812">Transmembrane</keyword>
<dbReference type="InterPro" id="IPR036259">
    <property type="entry name" value="MFS_trans_sf"/>
</dbReference>
<dbReference type="Gene3D" id="1.20.1250.20">
    <property type="entry name" value="MFS general substrate transporter like domains"/>
    <property type="match status" value="2"/>
</dbReference>
<evidence type="ECO:0000313" key="3">
    <source>
        <dbReference type="Proteomes" id="UP000614047"/>
    </source>
</evidence>
<comment type="caution">
    <text evidence="2">The sequence shown here is derived from an EMBL/GenBank/DDBJ whole genome shotgun (WGS) entry which is preliminary data.</text>
</comment>
<dbReference type="PANTHER" id="PTHR23523">
    <property type="match status" value="1"/>
</dbReference>
<dbReference type="AlphaFoldDB" id="A0A931DNQ6"/>
<feature type="transmembrane region" description="Helical" evidence="1">
    <location>
        <begin position="165"/>
        <end position="182"/>
    </location>
</feature>
<dbReference type="InterPro" id="IPR052524">
    <property type="entry name" value="MFS_Cyanate_Porter"/>
</dbReference>
<dbReference type="SUPFAM" id="SSF103473">
    <property type="entry name" value="MFS general substrate transporter"/>
    <property type="match status" value="1"/>
</dbReference>
<protein>
    <submittedName>
        <fullName evidence="2">CP family cyanate transporter-like MFS transporter</fullName>
    </submittedName>
</protein>
<feature type="transmembrane region" description="Helical" evidence="1">
    <location>
        <begin position="361"/>
        <end position="383"/>
    </location>
</feature>
<feature type="transmembrane region" description="Helical" evidence="1">
    <location>
        <begin position="40"/>
        <end position="64"/>
    </location>
</feature>
<feature type="transmembrane region" description="Helical" evidence="1">
    <location>
        <begin position="389"/>
        <end position="409"/>
    </location>
</feature>
<dbReference type="GO" id="GO:0022857">
    <property type="term" value="F:transmembrane transporter activity"/>
    <property type="evidence" value="ECO:0007669"/>
    <property type="project" value="InterPro"/>
</dbReference>
<reference evidence="2" key="1">
    <citation type="submission" date="2020-11" db="EMBL/GenBank/DDBJ databases">
        <title>Sequencing the genomes of 1000 actinobacteria strains.</title>
        <authorList>
            <person name="Klenk H.-P."/>
        </authorList>
    </citation>
    <scope>NUCLEOTIDE SEQUENCE</scope>
    <source>
        <strain evidence="2">DSM 43175</strain>
    </source>
</reference>
<feature type="transmembrane region" description="Helical" evidence="1">
    <location>
        <begin position="100"/>
        <end position="118"/>
    </location>
</feature>
<feature type="transmembrane region" description="Helical" evidence="1">
    <location>
        <begin position="130"/>
        <end position="153"/>
    </location>
</feature>
<dbReference type="EMBL" id="JADOUA010000001">
    <property type="protein sequence ID" value="MBG6093310.1"/>
    <property type="molecule type" value="Genomic_DNA"/>
</dbReference>
<keyword evidence="3" id="KW-1185">Reference proteome</keyword>
<evidence type="ECO:0000313" key="2">
    <source>
        <dbReference type="EMBL" id="MBG6093310.1"/>
    </source>
</evidence>
<keyword evidence="1" id="KW-1133">Transmembrane helix</keyword>
<dbReference type="Proteomes" id="UP000614047">
    <property type="component" value="Unassembled WGS sequence"/>
</dbReference>
<dbReference type="InterPro" id="IPR011701">
    <property type="entry name" value="MFS"/>
</dbReference>
<dbReference type="PANTHER" id="PTHR23523:SF2">
    <property type="entry name" value="2-NITROIMIDAZOLE TRANSPORTER"/>
    <property type="match status" value="1"/>
</dbReference>
<sequence>MSGRRASLIGGLLLLVLVAVNLRPAIVAVGPLLTDIQKDFHLSGTAAGALTTLPLAFFGVYGLVTPFLRRQPRSETLLVAAMTLLVVALLGRVLDAPAALFAGSLVAGVAISLGNIAIPTLIKRDHPDSITLVTSIYTVAITSSAALSAAVVIPLRDATGGGWRPPLALLAVPAALAGLAWLPRLLRAPAAPAPAAPAPVPVPAPAVPVASGEDEPAAPAPSRRAAAAAVWRSGLAWQVTFFMGLQSLLAYVTTGWLATICLDRGMSAASAGYVLALSNLLQAGGSLAVPFLARRMRDQRPLVLIAATLTIAGFAGVTWAPLGSVWVGSAVLGFGQGVGFATALSFIGLRAHDARVAAQLSGMAQGCGYLIAALGPLAVGALYDATHGWNVPIAAVLVAAAALLIPGLAAGRNRTVRAPAAPSPAAPATVRR</sequence>